<evidence type="ECO:0008006" key="5">
    <source>
        <dbReference type="Google" id="ProtNLM"/>
    </source>
</evidence>
<sequence length="89" mass="9143">MKRPSLPGMLAAALLLATSLTACNTGTSTGDTNVETDAAKTKDPDPGQMTTSDSATAGLQRDTTAGPTTRQQYEKAADAVDRDKNGIAD</sequence>
<feature type="region of interest" description="Disordered" evidence="1">
    <location>
        <begin position="23"/>
        <end position="89"/>
    </location>
</feature>
<accession>A0ABY7LJJ2</accession>
<reference evidence="3 4" key="1">
    <citation type="submission" date="2022-12" db="EMBL/GenBank/DDBJ databases">
        <title>Hymenobacter canadensis sp. nov. isolated from lake water of the Cambridge Bay, Canada.</title>
        <authorList>
            <person name="Kim W.H."/>
            <person name="Lee Y.M."/>
        </authorList>
    </citation>
    <scope>NUCLEOTIDE SEQUENCE [LARGE SCALE GENOMIC DNA]</scope>
    <source>
        <strain evidence="3 4">PAMC 29467</strain>
    </source>
</reference>
<evidence type="ECO:0000256" key="2">
    <source>
        <dbReference type="SAM" id="SignalP"/>
    </source>
</evidence>
<protein>
    <recommendedName>
        <fullName evidence="5">EF-hand domain-containing protein</fullName>
    </recommendedName>
</protein>
<evidence type="ECO:0000313" key="4">
    <source>
        <dbReference type="Proteomes" id="UP001211005"/>
    </source>
</evidence>
<gene>
    <name evidence="3" type="ORF">O3303_12335</name>
</gene>
<keyword evidence="2" id="KW-0732">Signal</keyword>
<feature type="chain" id="PRO_5046369164" description="EF-hand domain-containing protein" evidence="2">
    <location>
        <begin position="23"/>
        <end position="89"/>
    </location>
</feature>
<organism evidence="3 4">
    <name type="scientific">Hymenobacter canadensis</name>
    <dbReference type="NCBI Taxonomy" id="2999067"/>
    <lineage>
        <taxon>Bacteria</taxon>
        <taxon>Pseudomonadati</taxon>
        <taxon>Bacteroidota</taxon>
        <taxon>Cytophagia</taxon>
        <taxon>Cytophagales</taxon>
        <taxon>Hymenobacteraceae</taxon>
        <taxon>Hymenobacter</taxon>
    </lineage>
</organism>
<feature type="compositionally biased region" description="Basic and acidic residues" evidence="1">
    <location>
        <begin position="72"/>
        <end position="89"/>
    </location>
</feature>
<dbReference type="RefSeq" id="WP_269558698.1">
    <property type="nucleotide sequence ID" value="NZ_CP114767.1"/>
</dbReference>
<dbReference type="Proteomes" id="UP001211005">
    <property type="component" value="Chromosome"/>
</dbReference>
<dbReference type="PROSITE" id="PS51257">
    <property type="entry name" value="PROKAR_LIPOPROTEIN"/>
    <property type="match status" value="1"/>
</dbReference>
<keyword evidence="4" id="KW-1185">Reference proteome</keyword>
<feature type="compositionally biased region" description="Polar residues" evidence="1">
    <location>
        <begin position="48"/>
        <end position="71"/>
    </location>
</feature>
<dbReference type="EMBL" id="CP114767">
    <property type="protein sequence ID" value="WBA40611.1"/>
    <property type="molecule type" value="Genomic_DNA"/>
</dbReference>
<feature type="signal peptide" evidence="2">
    <location>
        <begin position="1"/>
        <end position="22"/>
    </location>
</feature>
<evidence type="ECO:0000256" key="1">
    <source>
        <dbReference type="SAM" id="MobiDB-lite"/>
    </source>
</evidence>
<feature type="compositionally biased region" description="Polar residues" evidence="1">
    <location>
        <begin position="23"/>
        <end position="35"/>
    </location>
</feature>
<evidence type="ECO:0000313" key="3">
    <source>
        <dbReference type="EMBL" id="WBA40611.1"/>
    </source>
</evidence>
<proteinExistence type="predicted"/>
<name>A0ABY7LJJ2_9BACT</name>